<dbReference type="InterPro" id="IPR000488">
    <property type="entry name" value="Death_dom"/>
</dbReference>
<dbReference type="CDD" id="cd01670">
    <property type="entry name" value="Death"/>
    <property type="match status" value="1"/>
</dbReference>
<name>A0AAV3YQW8_9GAST</name>
<feature type="non-terminal residue" evidence="3">
    <location>
        <position position="1"/>
    </location>
</feature>
<dbReference type="InterPro" id="IPR011029">
    <property type="entry name" value="DEATH-like_dom_sf"/>
</dbReference>
<dbReference type="GO" id="GO:0000445">
    <property type="term" value="C:THO complex part of transcription export complex"/>
    <property type="evidence" value="ECO:0007669"/>
    <property type="project" value="TreeGrafter"/>
</dbReference>
<feature type="compositionally biased region" description="Acidic residues" evidence="1">
    <location>
        <begin position="86"/>
        <end position="110"/>
    </location>
</feature>
<dbReference type="Proteomes" id="UP000735302">
    <property type="component" value="Unassembled WGS sequence"/>
</dbReference>
<dbReference type="Pfam" id="PF00531">
    <property type="entry name" value="Death"/>
    <property type="match status" value="1"/>
</dbReference>
<protein>
    <submittedName>
        <fullName evidence="3">Tho complex subunit 1</fullName>
    </submittedName>
</protein>
<dbReference type="PROSITE" id="PS50017">
    <property type="entry name" value="DEATH_DOMAIN"/>
    <property type="match status" value="1"/>
</dbReference>
<dbReference type="GO" id="GO:0007165">
    <property type="term" value="P:signal transduction"/>
    <property type="evidence" value="ECO:0007669"/>
    <property type="project" value="InterPro"/>
</dbReference>
<dbReference type="PANTHER" id="PTHR13265">
    <property type="entry name" value="THO COMPLEX SUBUNIT 1"/>
    <property type="match status" value="1"/>
</dbReference>
<dbReference type="GO" id="GO:0006406">
    <property type="term" value="P:mRNA export from nucleus"/>
    <property type="evidence" value="ECO:0007669"/>
    <property type="project" value="TreeGrafter"/>
</dbReference>
<evidence type="ECO:0000256" key="1">
    <source>
        <dbReference type="SAM" id="MobiDB-lite"/>
    </source>
</evidence>
<feature type="region of interest" description="Disordered" evidence="1">
    <location>
        <begin position="84"/>
        <end position="115"/>
    </location>
</feature>
<dbReference type="AlphaFoldDB" id="A0AAV3YQW8"/>
<evidence type="ECO:0000313" key="3">
    <source>
        <dbReference type="EMBL" id="GFN85468.1"/>
    </source>
</evidence>
<dbReference type="Gene3D" id="1.10.533.10">
    <property type="entry name" value="Death Domain, Fas"/>
    <property type="match status" value="1"/>
</dbReference>
<dbReference type="SUPFAM" id="SSF47986">
    <property type="entry name" value="DEATH domain"/>
    <property type="match status" value="1"/>
</dbReference>
<comment type="caution">
    <text evidence="3">The sequence shown here is derived from an EMBL/GenBank/DDBJ whole genome shotgun (WGS) entry which is preliminary data.</text>
</comment>
<organism evidence="3 4">
    <name type="scientific">Plakobranchus ocellatus</name>
    <dbReference type="NCBI Taxonomy" id="259542"/>
    <lineage>
        <taxon>Eukaryota</taxon>
        <taxon>Metazoa</taxon>
        <taxon>Spiralia</taxon>
        <taxon>Lophotrochozoa</taxon>
        <taxon>Mollusca</taxon>
        <taxon>Gastropoda</taxon>
        <taxon>Heterobranchia</taxon>
        <taxon>Euthyneura</taxon>
        <taxon>Panpulmonata</taxon>
        <taxon>Sacoglossa</taxon>
        <taxon>Placobranchoidea</taxon>
        <taxon>Plakobranchidae</taxon>
        <taxon>Plakobranchus</taxon>
    </lineage>
</organism>
<sequence length="200" mass="22919">LLNLQLNDSNFRRYVLVQFLIIFQYLKATVKFKTQVHTLTDEQSEWLKDSQQEVFNLLKETPPHGELFCEAVKNRPTEEVKAEVAVAEEDDDIKENNDEEEDMKNEEQDETNPPTQFSAEEIQSIAQKLGDSWMKLGQKLNFPADDLAYFKDSSETSTAAAVSMITVWQEEDPERDTISIVYDALADLGLKSILQPRDSP</sequence>
<dbReference type="EMBL" id="BLXT01001415">
    <property type="protein sequence ID" value="GFN85468.1"/>
    <property type="molecule type" value="Genomic_DNA"/>
</dbReference>
<evidence type="ECO:0000259" key="2">
    <source>
        <dbReference type="PROSITE" id="PS50017"/>
    </source>
</evidence>
<proteinExistence type="predicted"/>
<dbReference type="PANTHER" id="PTHR13265:SF0">
    <property type="entry name" value="HPR1"/>
    <property type="match status" value="1"/>
</dbReference>
<accession>A0AAV3YQW8</accession>
<feature type="domain" description="Death" evidence="2">
    <location>
        <begin position="118"/>
        <end position="195"/>
    </location>
</feature>
<evidence type="ECO:0000313" key="4">
    <source>
        <dbReference type="Proteomes" id="UP000735302"/>
    </source>
</evidence>
<dbReference type="InterPro" id="IPR021861">
    <property type="entry name" value="THO_THOC1"/>
</dbReference>
<reference evidence="3 4" key="1">
    <citation type="journal article" date="2021" name="Elife">
        <title>Chloroplast acquisition without the gene transfer in kleptoplastic sea slugs, Plakobranchus ocellatus.</title>
        <authorList>
            <person name="Maeda T."/>
            <person name="Takahashi S."/>
            <person name="Yoshida T."/>
            <person name="Shimamura S."/>
            <person name="Takaki Y."/>
            <person name="Nagai Y."/>
            <person name="Toyoda A."/>
            <person name="Suzuki Y."/>
            <person name="Arimoto A."/>
            <person name="Ishii H."/>
            <person name="Satoh N."/>
            <person name="Nishiyama T."/>
            <person name="Hasebe M."/>
            <person name="Maruyama T."/>
            <person name="Minagawa J."/>
            <person name="Obokata J."/>
            <person name="Shigenobu S."/>
        </authorList>
    </citation>
    <scope>NUCLEOTIDE SEQUENCE [LARGE SCALE GENOMIC DNA]</scope>
</reference>
<gene>
    <name evidence="3" type="ORF">PoB_001197400</name>
</gene>
<dbReference type="Pfam" id="PF11957">
    <property type="entry name" value="efThoc1"/>
    <property type="match status" value="1"/>
</dbReference>
<keyword evidence="4" id="KW-1185">Reference proteome</keyword>